<dbReference type="HAMAP" id="MF_00303">
    <property type="entry name" value="Trigger_factor_Tig"/>
    <property type="match status" value="1"/>
</dbReference>
<dbReference type="Gene3D" id="3.10.50.40">
    <property type="match status" value="1"/>
</dbReference>
<evidence type="ECO:0000313" key="16">
    <source>
        <dbReference type="EMBL" id="KKB96037.1"/>
    </source>
</evidence>
<comment type="function">
    <text evidence="10 12">Involved in protein export. Acts as a chaperone by maintaining the newly synthesized protein in an open conformation. Functions as a peptidyl-prolyl cis-trans isomerase.</text>
</comment>
<dbReference type="Gene3D" id="3.30.70.1050">
    <property type="entry name" value="Trigger factor ribosome-binding domain"/>
    <property type="match status" value="1"/>
</dbReference>
<dbReference type="EMBL" id="JYHA01000147">
    <property type="protein sequence ID" value="KKB96037.1"/>
    <property type="molecule type" value="Genomic_DNA"/>
</dbReference>
<evidence type="ECO:0000256" key="10">
    <source>
        <dbReference type="ARBA" id="ARBA00024849"/>
    </source>
</evidence>
<dbReference type="InterPro" id="IPR036611">
    <property type="entry name" value="Trigger_fac_ribosome-bd_sf"/>
</dbReference>
<dbReference type="InterPro" id="IPR037041">
    <property type="entry name" value="Trigger_fac_C_sf"/>
</dbReference>
<dbReference type="Pfam" id="PF00254">
    <property type="entry name" value="FKBP_C"/>
    <property type="match status" value="1"/>
</dbReference>
<evidence type="ECO:0000256" key="4">
    <source>
        <dbReference type="ARBA" id="ARBA00016902"/>
    </source>
</evidence>
<dbReference type="NCBIfam" id="TIGR00115">
    <property type="entry name" value="tig"/>
    <property type="match status" value="1"/>
</dbReference>
<comment type="catalytic activity">
    <reaction evidence="1 12 13">
        <text>[protein]-peptidylproline (omega=180) = [protein]-peptidylproline (omega=0)</text>
        <dbReference type="Rhea" id="RHEA:16237"/>
        <dbReference type="Rhea" id="RHEA-COMP:10747"/>
        <dbReference type="Rhea" id="RHEA-COMP:10748"/>
        <dbReference type="ChEBI" id="CHEBI:83833"/>
        <dbReference type="ChEBI" id="CHEBI:83834"/>
        <dbReference type="EC" id="5.2.1.8"/>
    </reaction>
</comment>
<keyword evidence="7 12" id="KW-0143">Chaperone</keyword>
<evidence type="ECO:0000256" key="9">
    <source>
        <dbReference type="ARBA" id="ARBA00023306"/>
    </source>
</evidence>
<dbReference type="GO" id="GO:0003755">
    <property type="term" value="F:peptidyl-prolyl cis-trans isomerase activity"/>
    <property type="evidence" value="ECO:0007669"/>
    <property type="project" value="UniProtKB-UniRule"/>
</dbReference>
<evidence type="ECO:0000256" key="8">
    <source>
        <dbReference type="ARBA" id="ARBA00023235"/>
    </source>
</evidence>
<dbReference type="GO" id="GO:0044183">
    <property type="term" value="F:protein folding chaperone"/>
    <property type="evidence" value="ECO:0007669"/>
    <property type="project" value="TreeGrafter"/>
</dbReference>
<dbReference type="GO" id="GO:0051083">
    <property type="term" value="P:'de novo' cotranslational protein folding"/>
    <property type="evidence" value="ECO:0007669"/>
    <property type="project" value="TreeGrafter"/>
</dbReference>
<evidence type="ECO:0000256" key="5">
    <source>
        <dbReference type="ARBA" id="ARBA00022618"/>
    </source>
</evidence>
<dbReference type="InterPro" id="IPR008880">
    <property type="entry name" value="Trigger_fac_C"/>
</dbReference>
<dbReference type="AlphaFoldDB" id="A0A0F5MPP4"/>
<comment type="domain">
    <text evidence="12">Consists of 3 domains; the N-terminus binds the ribosome, the middle domain has PPIase activity, while the C-terminus has intrinsic chaperone activity on its own.</text>
</comment>
<comment type="similarity">
    <text evidence="2 12 14">Belongs to the FKBP-type PPIase family. Tig subfamily.</text>
</comment>
<proteinExistence type="inferred from homology"/>
<keyword evidence="6 12" id="KW-0697">Rotamase</keyword>
<dbReference type="InterPro" id="IPR005215">
    <property type="entry name" value="Trig_fac"/>
</dbReference>
<evidence type="ECO:0000256" key="3">
    <source>
        <dbReference type="ARBA" id="ARBA00013194"/>
    </source>
</evidence>
<comment type="caution">
    <text evidence="16">The sequence shown here is derived from an EMBL/GenBank/DDBJ whole genome shotgun (WGS) entry which is preliminary data.</text>
</comment>
<reference evidence="16 17" key="1">
    <citation type="submission" date="2015-02" db="EMBL/GenBank/DDBJ databases">
        <title>Single cell genomics of a rare environmental alphaproteobacterium provides unique insights into Rickettsiaceae evolution.</title>
        <authorList>
            <person name="Martijn J."/>
            <person name="Schulz F."/>
            <person name="Zaremba-Niedzwiedzka K."/>
            <person name="Viklund J."/>
            <person name="Stepanauskas R."/>
            <person name="Andersson S.G.E."/>
            <person name="Horn M."/>
            <person name="Guy L."/>
            <person name="Ettema T.J.G."/>
        </authorList>
    </citation>
    <scope>NUCLEOTIDE SEQUENCE [LARGE SCALE GENOMIC DNA]</scope>
    <source>
        <strain evidence="16 17">SCGC AAA041-L04</strain>
    </source>
</reference>
<dbReference type="EC" id="5.2.1.8" evidence="3 12"/>
<dbReference type="FunFam" id="3.10.50.40:FF:000001">
    <property type="entry name" value="Trigger factor"/>
    <property type="match status" value="1"/>
</dbReference>
<organism evidence="16 17">
    <name type="scientific">Candidatus Arcanibacter lacustris</name>
    <dbReference type="NCBI Taxonomy" id="1607817"/>
    <lineage>
        <taxon>Bacteria</taxon>
        <taxon>Pseudomonadati</taxon>
        <taxon>Pseudomonadota</taxon>
        <taxon>Alphaproteobacteria</taxon>
        <taxon>Rickettsiales</taxon>
        <taxon>Candidatus Arcanibacter</taxon>
    </lineage>
</organism>
<keyword evidence="9 12" id="KW-0131">Cell cycle</keyword>
<evidence type="ECO:0000256" key="6">
    <source>
        <dbReference type="ARBA" id="ARBA00023110"/>
    </source>
</evidence>
<dbReference type="InterPro" id="IPR008881">
    <property type="entry name" value="Trigger_fac_ribosome-bd_bac"/>
</dbReference>
<evidence type="ECO:0000256" key="12">
    <source>
        <dbReference type="HAMAP-Rule" id="MF_00303"/>
    </source>
</evidence>
<evidence type="ECO:0000256" key="2">
    <source>
        <dbReference type="ARBA" id="ARBA00005464"/>
    </source>
</evidence>
<dbReference type="GO" id="GO:0005737">
    <property type="term" value="C:cytoplasm"/>
    <property type="evidence" value="ECO:0007669"/>
    <property type="project" value="UniProtKB-SubCell"/>
</dbReference>
<dbReference type="Pfam" id="PF05698">
    <property type="entry name" value="Trigger_C"/>
    <property type="match status" value="1"/>
</dbReference>
<dbReference type="InterPro" id="IPR046357">
    <property type="entry name" value="PPIase_dom_sf"/>
</dbReference>
<dbReference type="GO" id="GO:0015031">
    <property type="term" value="P:protein transport"/>
    <property type="evidence" value="ECO:0007669"/>
    <property type="project" value="UniProtKB-UniRule"/>
</dbReference>
<keyword evidence="12" id="KW-0963">Cytoplasm</keyword>
<dbReference type="Proteomes" id="UP000033358">
    <property type="component" value="Unassembled WGS sequence"/>
</dbReference>
<evidence type="ECO:0000256" key="7">
    <source>
        <dbReference type="ARBA" id="ARBA00023186"/>
    </source>
</evidence>
<evidence type="ECO:0000256" key="11">
    <source>
        <dbReference type="ARBA" id="ARBA00029986"/>
    </source>
</evidence>
<dbReference type="GO" id="GO:0043335">
    <property type="term" value="P:protein unfolding"/>
    <property type="evidence" value="ECO:0007669"/>
    <property type="project" value="TreeGrafter"/>
</dbReference>
<dbReference type="PATRIC" id="fig|1607817.3.peg.884"/>
<keyword evidence="8 12" id="KW-0413">Isomerase</keyword>
<dbReference type="SUPFAM" id="SSF109998">
    <property type="entry name" value="Triger factor/SurA peptide-binding domain-like"/>
    <property type="match status" value="1"/>
</dbReference>
<dbReference type="PANTHER" id="PTHR30560:SF3">
    <property type="entry name" value="TRIGGER FACTOR-LIKE PROTEIN TIG, CHLOROPLASTIC"/>
    <property type="match status" value="1"/>
</dbReference>
<evidence type="ECO:0000313" key="17">
    <source>
        <dbReference type="Proteomes" id="UP000033358"/>
    </source>
</evidence>
<dbReference type="GO" id="GO:0043022">
    <property type="term" value="F:ribosome binding"/>
    <property type="evidence" value="ECO:0007669"/>
    <property type="project" value="TreeGrafter"/>
</dbReference>
<name>A0A0F5MPP4_9RICK</name>
<keyword evidence="5 12" id="KW-0132">Cell division</keyword>
<dbReference type="PROSITE" id="PS50059">
    <property type="entry name" value="FKBP_PPIASE"/>
    <property type="match status" value="1"/>
</dbReference>
<dbReference type="InterPro" id="IPR027304">
    <property type="entry name" value="Trigger_fact/SurA_dom_sf"/>
</dbReference>
<sequence>MEIKTLVNEGLKREFNVIVSQDEVSKAINENVKKLSREVKIQGFRPGKIPEAVIKQRYMPTILQDALEALVKETSQKLMQEQNIRPALQPTIDVVKFEENSKLEYKISIELLPEIKLPDFTKITLEKLVCDIQDKDVNDYLDKVAQSGKNFVESDKKKAEQGDAVLINYRGTLNGVAFDGGTAEDHQLELGSKSFIDGFEDQLVGSKPGEHRVIKVKFPEQYHAENLAGKDVEFAVDVKSILTAKPLEINDDLAKRFGLEDLEALKNKVREEITKDTDLAAKEKMKKELFDKLEKICDYEVPSGMINSEFNALWNKVQEMKKTNPQFSEGKTDDELKTIYQRLSKRRVALGLLLAKIAGDENIVADSESIKSAIYAQARNYPGQEHVIVEYFRKNPESLEQLKGPIIEDKTVDFILEKTSFKDKKISLDKFKDAVKINEDDF</sequence>
<protein>
    <recommendedName>
        <fullName evidence="4 12">Trigger factor</fullName>
        <shortName evidence="12">TF</shortName>
        <ecNumber evidence="3 12">5.2.1.8</ecNumber>
    </recommendedName>
    <alternativeName>
        <fullName evidence="11 12">PPIase</fullName>
    </alternativeName>
</protein>
<dbReference type="PIRSF" id="PIRSF003095">
    <property type="entry name" value="Trigger_factor"/>
    <property type="match status" value="1"/>
</dbReference>
<accession>A0A0F5MPP4</accession>
<dbReference type="Gene3D" id="1.10.3120.10">
    <property type="entry name" value="Trigger factor, C-terminal domain"/>
    <property type="match status" value="1"/>
</dbReference>
<keyword evidence="17" id="KW-1185">Reference proteome</keyword>
<feature type="domain" description="PPIase FKBP-type" evidence="15">
    <location>
        <begin position="162"/>
        <end position="244"/>
    </location>
</feature>
<evidence type="ECO:0000256" key="1">
    <source>
        <dbReference type="ARBA" id="ARBA00000971"/>
    </source>
</evidence>
<evidence type="ECO:0000256" key="13">
    <source>
        <dbReference type="PROSITE-ProRule" id="PRU00277"/>
    </source>
</evidence>
<evidence type="ECO:0000259" key="15">
    <source>
        <dbReference type="PROSITE" id="PS50059"/>
    </source>
</evidence>
<gene>
    <name evidence="12 16" type="primary">tig</name>
    <name evidence="16" type="ORF">SZ25_00885</name>
</gene>
<dbReference type="SUPFAM" id="SSF102735">
    <property type="entry name" value="Trigger factor ribosome-binding domain"/>
    <property type="match status" value="1"/>
</dbReference>
<dbReference type="GO" id="GO:0051301">
    <property type="term" value="P:cell division"/>
    <property type="evidence" value="ECO:0007669"/>
    <property type="project" value="UniProtKB-KW"/>
</dbReference>
<dbReference type="SUPFAM" id="SSF54534">
    <property type="entry name" value="FKBP-like"/>
    <property type="match status" value="1"/>
</dbReference>
<dbReference type="InterPro" id="IPR001179">
    <property type="entry name" value="PPIase_FKBP_dom"/>
</dbReference>
<evidence type="ECO:0000256" key="14">
    <source>
        <dbReference type="RuleBase" id="RU003914"/>
    </source>
</evidence>
<comment type="subcellular location">
    <subcellularLocation>
        <location evidence="12">Cytoplasm</location>
    </subcellularLocation>
    <text evidence="12">About half TF is bound to the ribosome near the polypeptide exit tunnel while the other half is free in the cytoplasm.</text>
</comment>
<dbReference type="Pfam" id="PF05697">
    <property type="entry name" value="Trigger_N"/>
    <property type="match status" value="1"/>
</dbReference>
<dbReference type="PANTHER" id="PTHR30560">
    <property type="entry name" value="TRIGGER FACTOR CHAPERONE AND PEPTIDYL-PROLYL CIS/TRANS ISOMERASE"/>
    <property type="match status" value="1"/>
</dbReference>